<dbReference type="EMBL" id="KZ679682">
    <property type="protein sequence ID" value="PTB53179.1"/>
    <property type="molecule type" value="Genomic_DNA"/>
</dbReference>
<organism evidence="2 3">
    <name type="scientific">Trichoderma harzianum CBS 226.95</name>
    <dbReference type="NCBI Taxonomy" id="983964"/>
    <lineage>
        <taxon>Eukaryota</taxon>
        <taxon>Fungi</taxon>
        <taxon>Dikarya</taxon>
        <taxon>Ascomycota</taxon>
        <taxon>Pezizomycotina</taxon>
        <taxon>Sordariomycetes</taxon>
        <taxon>Hypocreomycetidae</taxon>
        <taxon>Hypocreales</taxon>
        <taxon>Hypocreaceae</taxon>
        <taxon>Trichoderma</taxon>
    </lineage>
</organism>
<feature type="region of interest" description="Disordered" evidence="1">
    <location>
        <begin position="129"/>
        <end position="190"/>
    </location>
</feature>
<proteinExistence type="predicted"/>
<name>A0A2T4A7X7_TRIHA</name>
<evidence type="ECO:0000313" key="2">
    <source>
        <dbReference type="EMBL" id="PTB53179.1"/>
    </source>
</evidence>
<sequence length="190" mass="21033">MCLQAQTQLSTSHPIPSSPSTNTPFTMCIRFPILPPCAVLRSNPWAHPTLYKERHIHRQVSRPSTSYNQPRRHCTDFTKAPAQKPNRKYHLKRRRHVIQCILHYIRFPGVLQQARPPCLASSSSIKASSKIATRKNANDAARFQQKKASANPVVTGPNSPAPLLSTQNVHGPRTDSSAPCPGSCTPAARC</sequence>
<dbReference type="GeneID" id="36623906"/>
<dbReference type="RefSeq" id="XP_024772856.1">
    <property type="nucleotide sequence ID" value="XM_024915339.1"/>
</dbReference>
<accession>A0A2T4A7X7</accession>
<protein>
    <submittedName>
        <fullName evidence="2">Uncharacterized protein</fullName>
    </submittedName>
</protein>
<evidence type="ECO:0000313" key="3">
    <source>
        <dbReference type="Proteomes" id="UP000241690"/>
    </source>
</evidence>
<feature type="compositionally biased region" description="Polar residues" evidence="1">
    <location>
        <begin position="164"/>
        <end position="177"/>
    </location>
</feature>
<keyword evidence="3" id="KW-1185">Reference proteome</keyword>
<reference evidence="2 3" key="1">
    <citation type="submission" date="2016-07" db="EMBL/GenBank/DDBJ databases">
        <title>Multiple horizontal gene transfer events from other fungi enriched the ability of initially mycotrophic Trichoderma (Ascomycota) to feed on dead plant biomass.</title>
        <authorList>
            <consortium name="DOE Joint Genome Institute"/>
            <person name="Aerts A."/>
            <person name="Atanasova L."/>
            <person name="Chenthamara K."/>
            <person name="Zhang J."/>
            <person name="Grujic M."/>
            <person name="Henrissat B."/>
            <person name="Kuo A."/>
            <person name="Salamov A."/>
            <person name="Lipzen A."/>
            <person name="Labutti K."/>
            <person name="Barry K."/>
            <person name="Miao Y."/>
            <person name="Rahimi M.J."/>
            <person name="Shen Q."/>
            <person name="Grigoriev I.V."/>
            <person name="Kubicek C.P."/>
            <person name="Druzhinina I.S."/>
        </authorList>
    </citation>
    <scope>NUCLEOTIDE SEQUENCE [LARGE SCALE GENOMIC DNA]</scope>
    <source>
        <strain evidence="2 3">CBS 226.95</strain>
    </source>
</reference>
<gene>
    <name evidence="2" type="ORF">M431DRAFT_458927</name>
</gene>
<dbReference type="Proteomes" id="UP000241690">
    <property type="component" value="Unassembled WGS sequence"/>
</dbReference>
<evidence type="ECO:0000256" key="1">
    <source>
        <dbReference type="SAM" id="MobiDB-lite"/>
    </source>
</evidence>
<feature type="region of interest" description="Disordered" evidence="1">
    <location>
        <begin position="57"/>
        <end position="88"/>
    </location>
</feature>
<dbReference type="AlphaFoldDB" id="A0A2T4A7X7"/>